<dbReference type="Pfam" id="PF02683">
    <property type="entry name" value="DsbD_TM"/>
    <property type="match status" value="2"/>
</dbReference>
<dbReference type="InterPro" id="IPR013766">
    <property type="entry name" value="Thioredoxin_domain"/>
</dbReference>
<reference evidence="10" key="1">
    <citation type="submission" date="2017-02" db="EMBL/GenBank/DDBJ databases">
        <authorList>
            <person name="Daims H."/>
        </authorList>
    </citation>
    <scope>NUCLEOTIDE SEQUENCE [LARGE SCALE GENOMIC DNA]</scope>
</reference>
<keyword evidence="2" id="KW-1003">Cell membrane</keyword>
<dbReference type="GO" id="GO:0045454">
    <property type="term" value="P:cell redox homeostasis"/>
    <property type="evidence" value="ECO:0007669"/>
    <property type="project" value="TreeGrafter"/>
</dbReference>
<name>A0A1R4H399_9GAMM</name>
<dbReference type="Gene3D" id="2.60.40.1250">
    <property type="entry name" value="Thiol:disulfide interchange protein DsbD, N-terminal domain"/>
    <property type="match status" value="1"/>
</dbReference>
<keyword evidence="5 7" id="KW-1133">Transmembrane helix</keyword>
<feature type="transmembrane region" description="Helical" evidence="7">
    <location>
        <begin position="195"/>
        <end position="219"/>
    </location>
</feature>
<dbReference type="InterPro" id="IPR003834">
    <property type="entry name" value="Cyt_c_assmbl_TM_dom"/>
</dbReference>
<comment type="subcellular location">
    <subcellularLocation>
        <location evidence="1">Cell membrane</location>
        <topology evidence="1">Multi-pass membrane protein</topology>
    </subcellularLocation>
</comment>
<dbReference type="GO" id="GO:0005886">
    <property type="term" value="C:plasma membrane"/>
    <property type="evidence" value="ECO:0007669"/>
    <property type="project" value="UniProtKB-SubCell"/>
</dbReference>
<keyword evidence="3 7" id="KW-0812">Transmembrane</keyword>
<evidence type="ECO:0000259" key="8">
    <source>
        <dbReference type="PROSITE" id="PS51352"/>
    </source>
</evidence>
<dbReference type="Pfam" id="PF13899">
    <property type="entry name" value="Thioredoxin_7"/>
    <property type="match status" value="1"/>
</dbReference>
<dbReference type="SUPFAM" id="SSF52833">
    <property type="entry name" value="Thioredoxin-like"/>
    <property type="match status" value="1"/>
</dbReference>
<feature type="transmembrane region" description="Helical" evidence="7">
    <location>
        <begin position="439"/>
        <end position="464"/>
    </location>
</feature>
<organism evidence="9 10">
    <name type="scientific">Crenothrix polyspora</name>
    <dbReference type="NCBI Taxonomy" id="360316"/>
    <lineage>
        <taxon>Bacteria</taxon>
        <taxon>Pseudomonadati</taxon>
        <taxon>Pseudomonadota</taxon>
        <taxon>Gammaproteobacteria</taxon>
        <taxon>Methylococcales</taxon>
        <taxon>Crenotrichaceae</taxon>
        <taxon>Crenothrix</taxon>
    </lineage>
</organism>
<evidence type="ECO:0000256" key="4">
    <source>
        <dbReference type="ARBA" id="ARBA00022748"/>
    </source>
</evidence>
<accession>A0A1R4H399</accession>
<dbReference type="InterPro" id="IPR036249">
    <property type="entry name" value="Thioredoxin-like_sf"/>
</dbReference>
<dbReference type="PROSITE" id="PS51352">
    <property type="entry name" value="THIOREDOXIN_2"/>
    <property type="match status" value="1"/>
</dbReference>
<evidence type="ECO:0000256" key="1">
    <source>
        <dbReference type="ARBA" id="ARBA00004651"/>
    </source>
</evidence>
<dbReference type="PANTHER" id="PTHR32234">
    <property type="entry name" value="THIOL:DISULFIDE INTERCHANGE PROTEIN DSBD"/>
    <property type="match status" value="1"/>
</dbReference>
<evidence type="ECO:0000313" key="9">
    <source>
        <dbReference type="EMBL" id="SJM90713.1"/>
    </source>
</evidence>
<dbReference type="GO" id="GO:0015035">
    <property type="term" value="F:protein-disulfide reductase activity"/>
    <property type="evidence" value="ECO:0007669"/>
    <property type="project" value="TreeGrafter"/>
</dbReference>
<gene>
    <name evidence="9" type="ORF">CRENPOLYSF1_1530005</name>
</gene>
<feature type="transmembrane region" description="Helical" evidence="7">
    <location>
        <begin position="315"/>
        <end position="343"/>
    </location>
</feature>
<proteinExistence type="predicted"/>
<dbReference type="InterPro" id="IPR036929">
    <property type="entry name" value="DsbDN_sf"/>
</dbReference>
<evidence type="ECO:0000313" key="10">
    <source>
        <dbReference type="Proteomes" id="UP000195667"/>
    </source>
</evidence>
<feature type="domain" description="Thioredoxin" evidence="8">
    <location>
        <begin position="503"/>
        <end position="647"/>
    </location>
</feature>
<evidence type="ECO:0000256" key="7">
    <source>
        <dbReference type="SAM" id="Phobius"/>
    </source>
</evidence>
<evidence type="ECO:0000256" key="5">
    <source>
        <dbReference type="ARBA" id="ARBA00022989"/>
    </source>
</evidence>
<sequence>MRIDVMKNTLPIILLFLMSLLWVDIVFAEAPTAQVGVNVINAKTWPTQYKITLTIPKDHHAYLDKGTENIYLPVAFDSEAKLANAGIKIDKIEKPAGVYDAEVKATVLREQGDFMLSLAQVGKAVTVANTAVDIDYQLCNDVTHVCFRPQHTRAELPLPALVAVVTKTVAPPVEQESLSFTDKLLSLFKTNKDNAFIMFGLMLIAGLLSVATPCVYPMLPITSMFIVNRANGKKDKEKHHAGAYMVGMIGTYIVLGLLAGMTGGAFNTFMQSAAVNLAFAVFFAFFAVALLGFYELSFMQNEVHTLDQKTTRVNGLGGTWMMGTVAGLVISPCVGPIVFALLLQVADNIAAKADALALVNQSMGFWDKLLVASQGGFMMGGFGLGVALPFFIVSVVKFKKLPKAGYWMNKIKYAFGFMILYFAYIYFAKGMGVLGVDPAVTVSLAIGMVAIWIAVVHCHVLSLLPRDAMPNEKMHHYCGVITLLIGGWLMASGMGNLPFIKTTQAGGALASNSTQAVAMAGNERVAHEEAGITWYRSFAEAQKVAQKTGKPIFIDFYASWCANCTAFKEEAASNESLNQALREKAIAVKLIDKEPDFEKFRIDPEHRPLKIGLPYFAILTPDGKVTWSGTDYKATEKMVSVLDGDAV</sequence>
<keyword evidence="4" id="KW-0201">Cytochrome c-type biogenesis</keyword>
<protein>
    <submittedName>
        <fullName evidence="9">Protein-disulfide reductase</fullName>
    </submittedName>
</protein>
<dbReference type="GO" id="GO:0017004">
    <property type="term" value="P:cytochrome complex assembly"/>
    <property type="evidence" value="ECO:0007669"/>
    <property type="project" value="UniProtKB-KW"/>
</dbReference>
<evidence type="ECO:0000256" key="6">
    <source>
        <dbReference type="ARBA" id="ARBA00023136"/>
    </source>
</evidence>
<feature type="transmembrane region" description="Helical" evidence="7">
    <location>
        <begin position="240"/>
        <end position="261"/>
    </location>
</feature>
<keyword evidence="10" id="KW-1185">Reference proteome</keyword>
<feature type="transmembrane region" description="Helical" evidence="7">
    <location>
        <begin position="377"/>
        <end position="398"/>
    </location>
</feature>
<dbReference type="Gene3D" id="3.40.30.10">
    <property type="entry name" value="Glutaredoxin"/>
    <property type="match status" value="1"/>
</dbReference>
<dbReference type="Proteomes" id="UP000195667">
    <property type="component" value="Unassembled WGS sequence"/>
</dbReference>
<dbReference type="EMBL" id="FUKI01000061">
    <property type="protein sequence ID" value="SJM90713.1"/>
    <property type="molecule type" value="Genomic_DNA"/>
</dbReference>
<dbReference type="PANTHER" id="PTHR32234:SF0">
    <property type="entry name" value="THIOL:DISULFIDE INTERCHANGE PROTEIN DSBD"/>
    <property type="match status" value="1"/>
</dbReference>
<dbReference type="AlphaFoldDB" id="A0A1R4H399"/>
<evidence type="ECO:0000256" key="3">
    <source>
        <dbReference type="ARBA" id="ARBA00022692"/>
    </source>
</evidence>
<feature type="transmembrane region" description="Helical" evidence="7">
    <location>
        <begin position="273"/>
        <end position="294"/>
    </location>
</feature>
<evidence type="ECO:0000256" key="2">
    <source>
        <dbReference type="ARBA" id="ARBA00022475"/>
    </source>
</evidence>
<feature type="transmembrane region" description="Helical" evidence="7">
    <location>
        <begin position="410"/>
        <end position="427"/>
    </location>
</feature>
<keyword evidence="6 7" id="KW-0472">Membrane</keyword>
<feature type="transmembrane region" description="Helical" evidence="7">
    <location>
        <begin position="476"/>
        <end position="495"/>
    </location>
</feature>